<evidence type="ECO:0000256" key="1">
    <source>
        <dbReference type="SAM" id="Phobius"/>
    </source>
</evidence>
<dbReference type="RefSeq" id="YP_009408804.1">
    <property type="nucleotide sequence ID" value="NC_035495.1"/>
</dbReference>
<name>A0A343ERN3_DERRE</name>
<keyword evidence="1" id="KW-0812">Transmembrane</keyword>
<reference evidence="2" key="1">
    <citation type="journal article" date="2017" name="Mitochondrial DNA Part B Resour">
        <title>The complete mitochondrial genome of the gray garden slug Deroceras reticulatum (Gastropoda: Pulmonata: Stylommatophora).</title>
        <authorList>
            <person name="Ahn S.-J."/>
            <person name="Martin R."/>
            <person name="Rao S."/>
            <person name="Choi M.-Y."/>
        </authorList>
    </citation>
    <scope>NUCLEOTIDE SEQUENCE</scope>
</reference>
<dbReference type="GeneID" id="33868714"/>
<dbReference type="CTD" id="4509"/>
<dbReference type="AlphaFoldDB" id="A0A343ERN3"/>
<keyword evidence="1" id="KW-0472">Membrane</keyword>
<dbReference type="EMBL" id="KY765589">
    <property type="protein sequence ID" value="ASL05739.1"/>
    <property type="molecule type" value="Genomic_DNA"/>
</dbReference>
<evidence type="ECO:0000313" key="2">
    <source>
        <dbReference type="EMBL" id="ASL05739.1"/>
    </source>
</evidence>
<sequence length="58" mass="6785">MPQLSPSAGLTIFLTYTLFLLLFYMTLNSSNYQMITIFKPSIQKNLTNPTFVYELWQT</sequence>
<keyword evidence="1" id="KW-1133">Transmembrane helix</keyword>
<keyword evidence="2" id="KW-0496">Mitochondrion</keyword>
<accession>A0A343ERN3</accession>
<feature type="transmembrane region" description="Helical" evidence="1">
    <location>
        <begin position="6"/>
        <end position="27"/>
    </location>
</feature>
<proteinExistence type="predicted"/>
<geneLocation type="mitochondrion" evidence="2"/>
<organism evidence="2">
    <name type="scientific">Deroceras reticulatum</name>
    <name type="common">Gray garden slug</name>
    <dbReference type="NCBI Taxonomy" id="145610"/>
    <lineage>
        <taxon>Eukaryota</taxon>
        <taxon>Metazoa</taxon>
        <taxon>Spiralia</taxon>
        <taxon>Lophotrochozoa</taxon>
        <taxon>Mollusca</taxon>
        <taxon>Gastropoda</taxon>
        <taxon>Heterobranchia</taxon>
        <taxon>Euthyneura</taxon>
        <taxon>Panpulmonata</taxon>
        <taxon>Eupulmonata</taxon>
        <taxon>Stylommatophora</taxon>
        <taxon>Helicina</taxon>
        <taxon>Limacoidea</taxon>
        <taxon>Agriolimacidae</taxon>
        <taxon>Deroceras</taxon>
    </lineage>
</organism>
<protein>
    <submittedName>
        <fullName evidence="2">ATP synthase F0 subunit 8</fullName>
    </submittedName>
</protein>
<gene>
    <name evidence="2" type="primary">ATP8</name>
</gene>